<feature type="compositionally biased region" description="Acidic residues" evidence="9">
    <location>
        <begin position="773"/>
        <end position="808"/>
    </location>
</feature>
<dbReference type="GO" id="GO:0003723">
    <property type="term" value="F:RNA binding"/>
    <property type="evidence" value="ECO:0007669"/>
    <property type="project" value="UniProtKB-UniRule"/>
</dbReference>
<dbReference type="PANTHER" id="PTHR23355:SF9">
    <property type="entry name" value="DIS3-LIKE EXONUCLEASE 2"/>
    <property type="match status" value="1"/>
</dbReference>
<dbReference type="Pfam" id="PF00773">
    <property type="entry name" value="RNB"/>
    <property type="match status" value="1"/>
</dbReference>
<keyword evidence="4 8" id="KW-0540">Nuclease</keyword>
<comment type="subcellular location">
    <subcellularLocation>
        <location evidence="2 8">Cytoplasm</location>
    </subcellularLocation>
</comment>
<evidence type="ECO:0000256" key="3">
    <source>
        <dbReference type="ARBA" id="ARBA00022490"/>
    </source>
</evidence>
<evidence type="ECO:0000256" key="1">
    <source>
        <dbReference type="ARBA" id="ARBA00001849"/>
    </source>
</evidence>
<dbReference type="Pfam" id="PF08206">
    <property type="entry name" value="OB_RNB"/>
    <property type="match status" value="1"/>
</dbReference>
<accession>A0A9E9C9A8</accession>
<evidence type="ECO:0000256" key="2">
    <source>
        <dbReference type="ARBA" id="ARBA00004496"/>
    </source>
</evidence>
<comment type="function">
    <text evidence="8">3'-5' exoribonuclease that releases 5'-nucleoside monophosphates and is involved in maturation of structured RNAs.</text>
</comment>
<dbReference type="InterPro" id="IPR004476">
    <property type="entry name" value="RNase_II/RNase_R"/>
</dbReference>
<dbReference type="InterPro" id="IPR022966">
    <property type="entry name" value="RNase_II/R_CS"/>
</dbReference>
<name>A0A9E9C9A8_9CYAN</name>
<dbReference type="InterPro" id="IPR012340">
    <property type="entry name" value="NA-bd_OB-fold"/>
</dbReference>
<dbReference type="HAMAP" id="MF_01895">
    <property type="entry name" value="RNase_R"/>
    <property type="match status" value="1"/>
</dbReference>
<dbReference type="Pfam" id="PF17876">
    <property type="entry name" value="CSD2"/>
    <property type="match status" value="1"/>
</dbReference>
<dbReference type="AlphaFoldDB" id="A0A9E9C9A8"/>
<dbReference type="GO" id="GO:0005829">
    <property type="term" value="C:cytosol"/>
    <property type="evidence" value="ECO:0007669"/>
    <property type="project" value="TreeGrafter"/>
</dbReference>
<dbReference type="Gene3D" id="2.40.50.140">
    <property type="entry name" value="Nucleic acid-binding proteins"/>
    <property type="match status" value="2"/>
</dbReference>
<dbReference type="Proteomes" id="UP001163152">
    <property type="component" value="Chromosome"/>
</dbReference>
<dbReference type="PROSITE" id="PS01175">
    <property type="entry name" value="RIBONUCLEASE_II"/>
    <property type="match status" value="1"/>
</dbReference>
<dbReference type="InterPro" id="IPR011805">
    <property type="entry name" value="RNase_R"/>
</dbReference>
<evidence type="ECO:0000313" key="11">
    <source>
        <dbReference type="EMBL" id="WAL61338.1"/>
    </source>
</evidence>
<keyword evidence="6 8" id="KW-0269">Exonuclease</keyword>
<dbReference type="SUPFAM" id="SSF50249">
    <property type="entry name" value="Nucleic acid-binding proteins"/>
    <property type="match status" value="3"/>
</dbReference>
<dbReference type="FunFam" id="2.40.50.140:FF:000408">
    <property type="entry name" value="Ribonuclease R"/>
    <property type="match status" value="1"/>
</dbReference>
<dbReference type="InterPro" id="IPR050180">
    <property type="entry name" value="RNR_Ribonuclease"/>
</dbReference>
<dbReference type="EMBL" id="CP113797">
    <property type="protein sequence ID" value="WAL61338.1"/>
    <property type="molecule type" value="Genomic_DNA"/>
</dbReference>
<dbReference type="InterPro" id="IPR040476">
    <property type="entry name" value="CSD2"/>
</dbReference>
<gene>
    <name evidence="8" type="primary">rnr</name>
    <name evidence="11" type="ORF">OXH18_04900</name>
</gene>
<dbReference type="SMART" id="SM00316">
    <property type="entry name" value="S1"/>
    <property type="match status" value="1"/>
</dbReference>
<proteinExistence type="inferred from homology"/>
<dbReference type="PANTHER" id="PTHR23355">
    <property type="entry name" value="RIBONUCLEASE"/>
    <property type="match status" value="1"/>
</dbReference>
<dbReference type="RefSeq" id="WP_268611291.1">
    <property type="nucleotide sequence ID" value="NZ_CP113797.1"/>
</dbReference>
<dbReference type="SMART" id="SM00955">
    <property type="entry name" value="RNB"/>
    <property type="match status" value="1"/>
</dbReference>
<dbReference type="PROSITE" id="PS50126">
    <property type="entry name" value="S1"/>
    <property type="match status" value="1"/>
</dbReference>
<evidence type="ECO:0000256" key="5">
    <source>
        <dbReference type="ARBA" id="ARBA00022801"/>
    </source>
</evidence>
<feature type="region of interest" description="Disordered" evidence="9">
    <location>
        <begin position="766"/>
        <end position="808"/>
    </location>
</feature>
<dbReference type="NCBIfam" id="TIGR00358">
    <property type="entry name" value="3_prime_RNase"/>
    <property type="match status" value="1"/>
</dbReference>
<dbReference type="SMART" id="SM00357">
    <property type="entry name" value="CSP"/>
    <property type="match status" value="1"/>
</dbReference>
<keyword evidence="12" id="KW-1185">Reference proteome</keyword>
<dbReference type="InterPro" id="IPR003029">
    <property type="entry name" value="S1_domain"/>
</dbReference>
<dbReference type="InterPro" id="IPR011129">
    <property type="entry name" value="CSD"/>
</dbReference>
<dbReference type="GO" id="GO:0008859">
    <property type="term" value="F:exoribonuclease II activity"/>
    <property type="evidence" value="ECO:0007669"/>
    <property type="project" value="UniProtKB-UniRule"/>
</dbReference>
<comment type="similarity">
    <text evidence="8">Belongs to the RNR ribonuclease family. RNase R subfamily.</text>
</comment>
<dbReference type="GO" id="GO:0006402">
    <property type="term" value="P:mRNA catabolic process"/>
    <property type="evidence" value="ECO:0007669"/>
    <property type="project" value="TreeGrafter"/>
</dbReference>
<comment type="catalytic activity">
    <reaction evidence="1 8">
        <text>Exonucleolytic cleavage in the 3'- to 5'-direction to yield nucleoside 5'-phosphates.</text>
        <dbReference type="EC" id="3.1.13.1"/>
    </reaction>
</comment>
<dbReference type="KEGG" id="tsin:OXH18_04900"/>
<feature type="domain" description="S1 motif" evidence="10">
    <location>
        <begin position="686"/>
        <end position="767"/>
    </location>
</feature>
<dbReference type="InterPro" id="IPR013223">
    <property type="entry name" value="RNase_B_OB_dom"/>
</dbReference>
<dbReference type="EC" id="3.1.13.1" evidence="8"/>
<dbReference type="InterPro" id="IPR001900">
    <property type="entry name" value="RNase_II/R"/>
</dbReference>
<evidence type="ECO:0000256" key="7">
    <source>
        <dbReference type="ARBA" id="ARBA00022884"/>
    </source>
</evidence>
<keyword evidence="3 8" id="KW-0963">Cytoplasm</keyword>
<evidence type="ECO:0000313" key="12">
    <source>
        <dbReference type="Proteomes" id="UP001163152"/>
    </source>
</evidence>
<evidence type="ECO:0000256" key="6">
    <source>
        <dbReference type="ARBA" id="ARBA00022839"/>
    </source>
</evidence>
<protein>
    <recommendedName>
        <fullName evidence="8">Ribonuclease R</fullName>
        <shortName evidence="8">RNase R</shortName>
        <ecNumber evidence="8">3.1.13.1</ecNumber>
    </recommendedName>
</protein>
<sequence>MEFSIAELLANFTDDKLVAPKALEKKLNCKDENSLRKLQIALDALERIGILVKERGKYRRVFEDDVVEGRLRCSSKGFCFAIQDVEGAEDIYIRESHLNTAWNGDRVLVRVTKEGTRRRSPEGEVRLILDRANSSVLARVKQIEEHYRALPLDDRLLFEVELKANGINLAEAIDQLVHVEILRYPLGQYPPLGRVAQILGSDAEAASEFEIVRCKHDLPRDFPDDVLAAAKKLPTKLRKADIKGRVDLRHLPTITIDGPPTATGPAIDDALTLEQTKSGNWRVGIHIADVSYYVEPDSDLDIEARRRGTSIYLGDRVLRMLPEPVHKCCSLLVGHDRLAVSVLVTLNADGEVLEFEIQPTVISVDHRLDYQQAQAIVQRHNAVDPEATASTYVLPSLDELQEFKSVFEMLDRLFALSQAVRTQRHQRGAFDLNLSEKLFPNEANPELSNFLSAKFQYDDEGALSAMVVSSFLPARSIVTEFMLLANQLVASHLVALQVPAIYRVHRPPDPSDVQELLKLVSNMGIDAHLEQEDAVHSRDYQRLVSQFAESKVEKVLTYLLLSTFKPAIYSTTPGPHFGLAIENGYTHFTSPIRRYPDLLVHRVLHAIFEYGRDRRTTRSKDRVNLRSSSCHGQINWNVLPTDIQAELEENFAAVVVHLTEQEKLSQEAESDIEGLKKAEFMQQHTGKIFHGLITGVQSYGFFVEIEELLVEGLVHVSSLKDDWYEYRSRQQKLVGRKNRKQYKLGDRVEVQVKSVDYYRQQIDLVAVGGGSEASDEDEPEEPLLPDDEEHDENGENDHDEVDAYDEEE</sequence>
<keyword evidence="7 8" id="KW-0694">RNA-binding</keyword>
<evidence type="ECO:0000256" key="9">
    <source>
        <dbReference type="SAM" id="MobiDB-lite"/>
    </source>
</evidence>
<evidence type="ECO:0000256" key="8">
    <source>
        <dbReference type="HAMAP-Rule" id="MF_01895"/>
    </source>
</evidence>
<organism evidence="11 12">
    <name type="scientific">Thermocoleostomius sinensis A174</name>
    <dbReference type="NCBI Taxonomy" id="2016057"/>
    <lineage>
        <taxon>Bacteria</taxon>
        <taxon>Bacillati</taxon>
        <taxon>Cyanobacteriota</taxon>
        <taxon>Cyanophyceae</taxon>
        <taxon>Oculatellales</taxon>
        <taxon>Oculatellaceae</taxon>
        <taxon>Thermocoleostomius</taxon>
    </lineage>
</organism>
<keyword evidence="5 8" id="KW-0378">Hydrolase</keyword>
<evidence type="ECO:0000256" key="4">
    <source>
        <dbReference type="ARBA" id="ARBA00022722"/>
    </source>
</evidence>
<reference evidence="11" key="1">
    <citation type="submission" date="2022-12" db="EMBL/GenBank/DDBJ databases">
        <title>Polyphasic identification of a Novel Hot-Spring Cyanobacterium Ocullathermofonsia sinensis gen nov. sp. nov. and Genomic Insights on its Adaptations to the Thermal Habitat.</title>
        <authorList>
            <person name="Daroch M."/>
            <person name="Tang J."/>
            <person name="Jiang Y."/>
        </authorList>
    </citation>
    <scope>NUCLEOTIDE SEQUENCE</scope>
    <source>
        <strain evidence="11">PKUAC-SCTA174</strain>
    </source>
</reference>
<evidence type="ECO:0000259" key="10">
    <source>
        <dbReference type="PROSITE" id="PS50126"/>
    </source>
</evidence>
<dbReference type="Pfam" id="PF00575">
    <property type="entry name" value="S1"/>
    <property type="match status" value="1"/>
</dbReference>
<dbReference type="CDD" id="cd04471">
    <property type="entry name" value="S1_RNase_R"/>
    <property type="match status" value="1"/>
</dbReference>